<accession>C1FEG5</accession>
<comment type="pathway">
    <text evidence="2 16">Protein modification; protein glycosylation.</text>
</comment>
<dbReference type="InterPro" id="IPR029044">
    <property type="entry name" value="Nucleotide-diphossugar_trans"/>
</dbReference>
<proteinExistence type="inferred from homology"/>
<feature type="compositionally biased region" description="Basic and acidic residues" evidence="17">
    <location>
        <begin position="145"/>
        <end position="174"/>
    </location>
</feature>
<keyword evidence="7 16" id="KW-0479">Metal-binding</keyword>
<evidence type="ECO:0000256" key="14">
    <source>
        <dbReference type="ARBA" id="ARBA00041712"/>
    </source>
</evidence>
<evidence type="ECO:0000256" key="17">
    <source>
        <dbReference type="SAM" id="MobiDB-lite"/>
    </source>
</evidence>
<feature type="transmembrane region" description="Helical" evidence="16">
    <location>
        <begin position="51"/>
        <end position="69"/>
    </location>
</feature>
<comment type="subcellular location">
    <subcellularLocation>
        <location evidence="1 16">Golgi apparatus membrane</location>
        <topology evidence="1 16">Single-pass type II membrane protein</topology>
    </subcellularLocation>
</comment>
<reference evidence="18 19" key="1">
    <citation type="journal article" date="2009" name="Science">
        <title>Green evolution and dynamic adaptations revealed by genomes of the marine picoeukaryotes Micromonas.</title>
        <authorList>
            <person name="Worden A.Z."/>
            <person name="Lee J.H."/>
            <person name="Mock T."/>
            <person name="Rouze P."/>
            <person name="Simmons M.P."/>
            <person name="Aerts A.L."/>
            <person name="Allen A.E."/>
            <person name="Cuvelier M.L."/>
            <person name="Derelle E."/>
            <person name="Everett M.V."/>
            <person name="Foulon E."/>
            <person name="Grimwood J."/>
            <person name="Gundlach H."/>
            <person name="Henrissat B."/>
            <person name="Napoli C."/>
            <person name="McDonald S.M."/>
            <person name="Parker M.S."/>
            <person name="Rombauts S."/>
            <person name="Salamov A."/>
            <person name="Von Dassow P."/>
            <person name="Badger J.H."/>
            <person name="Coutinho P.M."/>
            <person name="Demir E."/>
            <person name="Dubchak I."/>
            <person name="Gentemann C."/>
            <person name="Eikrem W."/>
            <person name="Gready J.E."/>
            <person name="John U."/>
            <person name="Lanier W."/>
            <person name="Lindquist E.A."/>
            <person name="Lucas S."/>
            <person name="Mayer K.F."/>
            <person name="Moreau H."/>
            <person name="Not F."/>
            <person name="Otillar R."/>
            <person name="Panaud O."/>
            <person name="Pangilinan J."/>
            <person name="Paulsen I."/>
            <person name="Piegu B."/>
            <person name="Poliakov A."/>
            <person name="Robbens S."/>
            <person name="Schmutz J."/>
            <person name="Toulza E."/>
            <person name="Wyss T."/>
            <person name="Zelensky A."/>
            <person name="Zhou K."/>
            <person name="Armbrust E.V."/>
            <person name="Bhattacharya D."/>
            <person name="Goodenough U.W."/>
            <person name="Van de Peer Y."/>
            <person name="Grigoriev I.V."/>
        </authorList>
    </citation>
    <scope>NUCLEOTIDE SEQUENCE [LARGE SCALE GENOMIC DNA]</scope>
    <source>
        <strain evidence="19">RCC299 / NOUM17</strain>
    </source>
</reference>
<keyword evidence="4 16" id="KW-0328">Glycosyltransferase</keyword>
<keyword evidence="6 16" id="KW-0812">Transmembrane</keyword>
<dbReference type="CAZy" id="GT13">
    <property type="family name" value="Glycosyltransferase Family 13"/>
</dbReference>
<keyword evidence="12 16" id="KW-0464">Manganese</keyword>
<dbReference type="STRING" id="296587.C1FEG5"/>
<keyword evidence="9 16" id="KW-1133">Transmembrane helix</keyword>
<keyword evidence="10 16" id="KW-0333">Golgi apparatus</keyword>
<dbReference type="InParanoid" id="C1FEG5"/>
<evidence type="ECO:0000313" key="19">
    <source>
        <dbReference type="Proteomes" id="UP000002009"/>
    </source>
</evidence>
<dbReference type="OrthoDB" id="440755at2759"/>
<evidence type="ECO:0000256" key="12">
    <source>
        <dbReference type="ARBA" id="ARBA00023211"/>
    </source>
</evidence>
<evidence type="ECO:0000313" key="18">
    <source>
        <dbReference type="EMBL" id="ACO68957.1"/>
    </source>
</evidence>
<dbReference type="Pfam" id="PF03071">
    <property type="entry name" value="GNT-I"/>
    <property type="match status" value="1"/>
</dbReference>
<name>C1FEG5_MICCC</name>
<evidence type="ECO:0000256" key="13">
    <source>
        <dbReference type="ARBA" id="ARBA00038949"/>
    </source>
</evidence>
<organism evidence="18 19">
    <name type="scientific">Micromonas commoda (strain RCC299 / NOUM17 / CCMP2709)</name>
    <name type="common">Picoplanktonic green alga</name>
    <dbReference type="NCBI Taxonomy" id="296587"/>
    <lineage>
        <taxon>Eukaryota</taxon>
        <taxon>Viridiplantae</taxon>
        <taxon>Chlorophyta</taxon>
        <taxon>Mamiellophyceae</taxon>
        <taxon>Mamiellales</taxon>
        <taxon>Mamiellaceae</taxon>
        <taxon>Micromonas</taxon>
    </lineage>
</organism>
<evidence type="ECO:0000256" key="5">
    <source>
        <dbReference type="ARBA" id="ARBA00022679"/>
    </source>
</evidence>
<dbReference type="RefSeq" id="XP_002507699.1">
    <property type="nucleotide sequence ID" value="XM_002507653.1"/>
</dbReference>
<comment type="cofactor">
    <cofactor evidence="16">
        <name>Mn(2+)</name>
        <dbReference type="ChEBI" id="CHEBI:29035"/>
    </cofactor>
    <text evidence="16">The cofactor is mostly bound to the substrate.</text>
</comment>
<dbReference type="AlphaFoldDB" id="C1FEG5"/>
<dbReference type="UniPathway" id="UPA00378"/>
<evidence type="ECO:0000256" key="1">
    <source>
        <dbReference type="ARBA" id="ARBA00004323"/>
    </source>
</evidence>
<dbReference type="GO" id="GO:0000139">
    <property type="term" value="C:Golgi membrane"/>
    <property type="evidence" value="ECO:0007669"/>
    <property type="project" value="UniProtKB-SubCell"/>
</dbReference>
<dbReference type="InterPro" id="IPR052261">
    <property type="entry name" value="Glycosyltransferase_13"/>
</dbReference>
<keyword evidence="5 18" id="KW-0808">Transferase</keyword>
<comment type="catalytic activity">
    <reaction evidence="15 16">
        <text>N(4)-(alpha-D-Man-(1-&gt;3)-[alpha-D-Man-(1-&gt;3)-[alpha-D-Man-(1-&gt;6)]-alpha-D-Man-(1-&gt;6)]-beta-D-Man-(1-&gt;4)-beta-D-GlcNAc-(1-&gt;4)-beta-D-GlcNAc)-L-asparaginyl-[protein] (N-glucan mannose isomer 5A1,2) + UDP-N-acetyl-alpha-D-glucosamine = N(4)-{beta-D-GlcNAc-(1-&gt;2)-alpha-D-Man-(1-&gt;3)-[alpha-D-Man-(1-&gt;3)-[alpha-D-Man-(1-&gt;6)]-alpha-D-Man-(1-&gt;6)]-beta-D-Man-(1-&gt;4)-beta-D-GlcNAc-(1-&gt;4)-beta-D-GlcNAc}-L-asparaginyl-[protein] + UDP + H(+)</text>
        <dbReference type="Rhea" id="RHEA:11456"/>
        <dbReference type="Rhea" id="RHEA-COMP:14367"/>
        <dbReference type="Rhea" id="RHEA-COMP:14368"/>
        <dbReference type="ChEBI" id="CHEBI:15378"/>
        <dbReference type="ChEBI" id="CHEBI:57705"/>
        <dbReference type="ChEBI" id="CHEBI:58223"/>
        <dbReference type="ChEBI" id="CHEBI:59087"/>
        <dbReference type="ChEBI" id="CHEBI:60625"/>
        <dbReference type="EC" id="2.4.1.101"/>
    </reaction>
</comment>
<dbReference type="eggNOG" id="KOG1413">
    <property type="taxonomic scope" value="Eukaryota"/>
</dbReference>
<keyword evidence="8 16" id="KW-0735">Signal-anchor</keyword>
<dbReference type="SUPFAM" id="SSF53448">
    <property type="entry name" value="Nucleotide-diphospho-sugar transferases"/>
    <property type="match status" value="1"/>
</dbReference>
<evidence type="ECO:0000256" key="11">
    <source>
        <dbReference type="ARBA" id="ARBA00023136"/>
    </source>
</evidence>
<dbReference type="Proteomes" id="UP000002009">
    <property type="component" value="Chromosome 1"/>
</dbReference>
<keyword evidence="19" id="KW-1185">Reference proteome</keyword>
<evidence type="ECO:0000256" key="10">
    <source>
        <dbReference type="ARBA" id="ARBA00023034"/>
    </source>
</evidence>
<comment type="function">
    <text evidence="16">Initiates complex N-linked carbohydrate formation. Essential for the conversion of high-mannose to hybrid and complex N-glycans.</text>
</comment>
<dbReference type="InterPro" id="IPR004139">
    <property type="entry name" value="Glyco_trans_13"/>
</dbReference>
<dbReference type="EC" id="2.4.1.101" evidence="13 16"/>
<evidence type="ECO:0000256" key="7">
    <source>
        <dbReference type="ARBA" id="ARBA00022723"/>
    </source>
</evidence>
<comment type="similarity">
    <text evidence="3 16">Belongs to the glycosyltransferase 13 family.</text>
</comment>
<feature type="compositionally biased region" description="Polar residues" evidence="17">
    <location>
        <begin position="124"/>
        <end position="136"/>
    </location>
</feature>
<evidence type="ECO:0000256" key="4">
    <source>
        <dbReference type="ARBA" id="ARBA00022676"/>
    </source>
</evidence>
<evidence type="ECO:0000256" key="3">
    <source>
        <dbReference type="ARBA" id="ARBA00006492"/>
    </source>
</evidence>
<feature type="region of interest" description="Disordered" evidence="17">
    <location>
        <begin position="119"/>
        <end position="177"/>
    </location>
</feature>
<sequence>MNKSSGSHGRTGKVKPTFRVPLKIASLRFSVQKSRLYPLQRGLPRIKSCRLFFYLFVAFAIARVGIIYVDRSKKNLIVKNSLVASTSKYARREGEFLLQDVMDHHRGSAWKKTRQLVRGGSRSAGASNAPLQSRAGTTGGHRNPRRADELELQTAEHEPVERVAREDSSEKLVDGDTSQGHVESMAVLVVAYNRPDYLRQTLDSLAKVSRLSDISVYVSQDGFDEGVARVASEGQLRGLGKPQTRGYEHWQRERIPQLGQNQPGHAWLAQHYKWAIDKIFIDRAHSHVIIVEDDMLFSPDFLVFFKQTAHLLARDESLWCISTWNDNGLASHARDPLRLFRTSYFPGLGWMMRRELWNEIGSIWPKEHWDHWMRLNTTSKGRECIVPEVNRNFNIGRTGANMRRDTYDRYLKRMSFNVLDINHYGNLAYLDRDVYRQRLQRLTQSAAVWPWHQHQHSILSSLQHWLKTEKGDNAGENAVLALYRMENYELLANALDLWPYPRGHSQHAIEVSIDGVTIILADERSCPYLPSHLRVRPSRGLTPVAAVQGQTCDAACRYNHMKCHAPDFWFLNSCEVLAKFFPCEAGCALVLGDDIPNYVVSNRMDTYQKCLVSERQATCAASHRATTRLCACVPST</sequence>
<dbReference type="EMBL" id="CP001574">
    <property type="protein sequence ID" value="ACO68957.1"/>
    <property type="molecule type" value="Genomic_DNA"/>
</dbReference>
<evidence type="ECO:0000256" key="9">
    <source>
        <dbReference type="ARBA" id="ARBA00022989"/>
    </source>
</evidence>
<dbReference type="PANTHER" id="PTHR10468">
    <property type="entry name" value="PROTEIN O-LINKED-MANNOSE BETA-1,2-N-ACETYLGLUCOSAMINYLTRANSFERASE 1/ALPHA-1,3-MANNOSYL-GLYCOPROTEIN 2-BETA-N-ACETYLGLUCOSAMINYLTRANSFERASE"/>
    <property type="match status" value="1"/>
</dbReference>
<protein>
    <recommendedName>
        <fullName evidence="13 16">Alpha-1,3-mannosyl-glycoprotein 2-beta-N-acetylglucosaminyltransferase</fullName>
        <shortName evidence="16">GNT-I</shortName>
        <shortName evidence="16">GlcNAc-T I</shortName>
        <ecNumber evidence="13 16">2.4.1.101</ecNumber>
    </recommendedName>
    <alternativeName>
        <fullName evidence="14 16">N-glycosyl-oligosaccharide-glycoprotein N-acetylglucosaminyltransferase I</fullName>
    </alternativeName>
</protein>
<evidence type="ECO:0000256" key="2">
    <source>
        <dbReference type="ARBA" id="ARBA00004922"/>
    </source>
</evidence>
<dbReference type="PANTHER" id="PTHR10468:SF0">
    <property type="entry name" value="ALPHA-1,3-MANNOSYL-GLYCOPROTEIN 2-BETA-N-ACETYLGLUCOSAMINYLTRANSFERASE"/>
    <property type="match status" value="1"/>
</dbReference>
<evidence type="ECO:0000256" key="15">
    <source>
        <dbReference type="ARBA" id="ARBA00049421"/>
    </source>
</evidence>
<evidence type="ECO:0000256" key="6">
    <source>
        <dbReference type="ARBA" id="ARBA00022692"/>
    </source>
</evidence>
<dbReference type="GO" id="GO:0030145">
    <property type="term" value="F:manganese ion binding"/>
    <property type="evidence" value="ECO:0007669"/>
    <property type="project" value="UniProtKB-UniRule"/>
</dbReference>
<keyword evidence="11 16" id="KW-0472">Membrane</keyword>
<dbReference type="KEGG" id="mis:MICPUN_55432"/>
<dbReference type="Gene3D" id="3.90.550.10">
    <property type="entry name" value="Spore Coat Polysaccharide Biosynthesis Protein SpsA, Chain A"/>
    <property type="match status" value="1"/>
</dbReference>
<dbReference type="FunFam" id="3.90.550.10:FF:000252">
    <property type="entry name" value="Protein O-linked-mannose beta-1,2-N-acetylglucosaminyltransferase 1"/>
    <property type="match status" value="1"/>
</dbReference>
<dbReference type="GeneID" id="8250230"/>
<evidence type="ECO:0000256" key="16">
    <source>
        <dbReference type="RuleBase" id="RU368119"/>
    </source>
</evidence>
<dbReference type="GO" id="GO:0003827">
    <property type="term" value="F:alpha-1,3-mannosylglycoprotein 2-beta-N-acetylglucosaminyltransferase activity"/>
    <property type="evidence" value="ECO:0007669"/>
    <property type="project" value="UniProtKB-UniRule"/>
</dbReference>
<evidence type="ECO:0000256" key="8">
    <source>
        <dbReference type="ARBA" id="ARBA00022968"/>
    </source>
</evidence>
<gene>
    <name evidence="18" type="ORF">MICPUN_55432</name>
</gene>